<name>A0ACD1ACC3_9FIRM</name>
<gene>
    <name evidence="1" type="ORF">FRZ06_12660</name>
</gene>
<sequence>MVRCVLEVTFINVGYGDAILVESNGFTLLLDGGSALTGEFKDFPFRIPAAEYIKQTGLSKIDLMILSHIHEDHIGGLEAIFDQVSVGEIRLPYDPALFLKGTTLAAARSVPPSVHLFTSALLATIRILELAKHQAIPVKVLQNGDRILLSSGIELDVLAPSFETKQSFENLLTEALTAEDSTKALLDLDRTANESSLLLKVSAENTALLLSADHCPDKWSPEFFSALQNVNVLKLPHHGQKDSISEEVFSKMPLTHVITTASSDRRYHSANPEVYNTLLRLHPNVTLLFTDERDYPPYFQNPDGARAIKLVIDSRGIHTEFIR</sequence>
<reference evidence="1" key="1">
    <citation type="submission" date="2019-08" db="EMBL/GenBank/DDBJ databases">
        <title>Genome sequence of Clostridiales bacterium MT110.</title>
        <authorList>
            <person name="Cao J."/>
        </authorList>
    </citation>
    <scope>NUCLEOTIDE SEQUENCE</scope>
    <source>
        <strain evidence="1">MT110</strain>
    </source>
</reference>
<evidence type="ECO:0000313" key="2">
    <source>
        <dbReference type="Proteomes" id="UP000594014"/>
    </source>
</evidence>
<protein>
    <submittedName>
        <fullName evidence="1">MBL fold metallo-hydrolase</fullName>
    </submittedName>
</protein>
<dbReference type="EMBL" id="CP042469">
    <property type="protein sequence ID" value="QOX64127.1"/>
    <property type="molecule type" value="Genomic_DNA"/>
</dbReference>
<keyword evidence="2" id="KW-1185">Reference proteome</keyword>
<evidence type="ECO:0000313" key="1">
    <source>
        <dbReference type="EMBL" id="QOX64127.1"/>
    </source>
</evidence>
<proteinExistence type="predicted"/>
<organism evidence="1 2">
    <name type="scientific">Anoxybacterium hadale</name>
    <dbReference type="NCBI Taxonomy" id="3408580"/>
    <lineage>
        <taxon>Bacteria</taxon>
        <taxon>Bacillati</taxon>
        <taxon>Bacillota</taxon>
        <taxon>Clostridia</taxon>
        <taxon>Peptostreptococcales</taxon>
        <taxon>Anaerovoracaceae</taxon>
        <taxon>Anoxybacterium</taxon>
    </lineage>
</organism>
<dbReference type="Proteomes" id="UP000594014">
    <property type="component" value="Chromosome"/>
</dbReference>
<accession>A0ACD1ACC3</accession>